<keyword evidence="1" id="KW-0479">Metal-binding</keyword>
<dbReference type="InterPro" id="IPR007588">
    <property type="entry name" value="Znf_FLYWCH"/>
</dbReference>
<dbReference type="Pfam" id="PF04500">
    <property type="entry name" value="FLYWCH"/>
    <property type="match status" value="1"/>
</dbReference>
<keyword evidence="2" id="KW-0863">Zinc-finger</keyword>
<keyword evidence="7" id="KW-1185">Reference proteome</keyword>
<evidence type="ECO:0000259" key="4">
    <source>
        <dbReference type="Pfam" id="PF04500"/>
    </source>
</evidence>
<evidence type="ECO:0000256" key="3">
    <source>
        <dbReference type="ARBA" id="ARBA00022833"/>
    </source>
</evidence>
<reference evidence="6 7" key="1">
    <citation type="journal article" date="2018" name="Elife">
        <title>Firefly genomes illuminate parallel origins of bioluminescence in beetles.</title>
        <authorList>
            <person name="Fallon T.R."/>
            <person name="Lower S.E."/>
            <person name="Chang C.H."/>
            <person name="Bessho-Uehara M."/>
            <person name="Martin G.J."/>
            <person name="Bewick A.J."/>
            <person name="Behringer M."/>
            <person name="Debat H.J."/>
            <person name="Wong I."/>
            <person name="Day J.C."/>
            <person name="Suvorov A."/>
            <person name="Silva C.J."/>
            <person name="Stanger-Hall K.F."/>
            <person name="Hall D.W."/>
            <person name="Schmitz R.J."/>
            <person name="Nelson D.R."/>
            <person name="Lewis S.M."/>
            <person name="Shigenobu S."/>
            <person name="Bybee S.M."/>
            <person name="Larracuente A.M."/>
            <person name="Oba Y."/>
            <person name="Weng J.K."/>
        </authorList>
    </citation>
    <scope>NUCLEOTIDE SEQUENCE [LARGE SCALE GENOMIC DNA]</scope>
    <source>
        <strain evidence="6">1611_PpyrPB1</strain>
        <tissue evidence="6">Whole body</tissue>
    </source>
</reference>
<evidence type="ECO:0000313" key="7">
    <source>
        <dbReference type="Proteomes" id="UP000327044"/>
    </source>
</evidence>
<sequence length="497" mass="57711">MIQALTIRYSIRANLSVSLTLESFEVTPIMSFVTSSRDGRKFIDDNNFVYVFSKKSANKENSIWVCEKRGLCKGRIWTIANRVEVVRIVTPHNHAAEATRGPVLNILSRVKERARDTEETPQQILATNLQNVHRNIMAKLPRQDAIKRTIRRQRNQQGLPELPTDLEHLNIPLQYRVIEVDGLEQQFLKYDSQDTLLPDRILIFATDDNLNMLNRSDSWYGDGTFSVAPNLFFQLYTIHVEQYGTVTPAIYALLPNKTKETYQKLLQQLKNLIPGLLPTRVLLDFEAAAMGAFSEEFEGIAVSGCFFHLCQNVWRRVQSEGLQMLYQGNHDFAQWVRMIPAIAFVPPHRVLEAFDELVEYENFPPEAQPIVDYFEDIYIGRRARRQRRPPIFSIEMWNMYQRTLDGRHRTNNNIEGWHRGFQSVCDTSPNVFKFIESLKKQQTIHAYQINQFITGAPPPRPNKRYATISARIHVIVNDYDNRNIIDYLRGISNNFAF</sequence>
<dbReference type="PANTHER" id="PTHR47160">
    <property type="entry name" value="PUTATIVE-RELATED"/>
    <property type="match status" value="1"/>
</dbReference>
<evidence type="ECO:0000313" key="6">
    <source>
        <dbReference type="EMBL" id="KAB0799138.1"/>
    </source>
</evidence>
<dbReference type="Gene3D" id="2.20.25.240">
    <property type="match status" value="1"/>
</dbReference>
<dbReference type="AlphaFoldDB" id="A0A5N4APK1"/>
<evidence type="ECO:0000259" key="5">
    <source>
        <dbReference type="Pfam" id="PF10551"/>
    </source>
</evidence>
<dbReference type="EMBL" id="VVIM01000005">
    <property type="protein sequence ID" value="KAB0799138.1"/>
    <property type="molecule type" value="Genomic_DNA"/>
</dbReference>
<keyword evidence="3" id="KW-0862">Zinc</keyword>
<protein>
    <recommendedName>
        <fullName evidence="8">FLYWCH-type domain-containing protein</fullName>
    </recommendedName>
</protein>
<dbReference type="OrthoDB" id="6783708at2759"/>
<evidence type="ECO:0000256" key="1">
    <source>
        <dbReference type="ARBA" id="ARBA00022723"/>
    </source>
</evidence>
<dbReference type="InterPro" id="IPR018289">
    <property type="entry name" value="MULE_transposase_dom"/>
</dbReference>
<evidence type="ECO:0000256" key="2">
    <source>
        <dbReference type="ARBA" id="ARBA00022771"/>
    </source>
</evidence>
<name>A0A5N4APK1_PHOPY</name>
<dbReference type="InParanoid" id="A0A5N4APK1"/>
<proteinExistence type="predicted"/>
<organism evidence="6 7">
    <name type="scientific">Photinus pyralis</name>
    <name type="common">Common eastern firefly</name>
    <name type="synonym">Lampyris pyralis</name>
    <dbReference type="NCBI Taxonomy" id="7054"/>
    <lineage>
        <taxon>Eukaryota</taxon>
        <taxon>Metazoa</taxon>
        <taxon>Ecdysozoa</taxon>
        <taxon>Arthropoda</taxon>
        <taxon>Hexapoda</taxon>
        <taxon>Insecta</taxon>
        <taxon>Pterygota</taxon>
        <taxon>Neoptera</taxon>
        <taxon>Endopterygota</taxon>
        <taxon>Coleoptera</taxon>
        <taxon>Polyphaga</taxon>
        <taxon>Elateriformia</taxon>
        <taxon>Elateroidea</taxon>
        <taxon>Lampyridae</taxon>
        <taxon>Lampyrinae</taxon>
        <taxon>Photinus</taxon>
    </lineage>
</organism>
<dbReference type="PANTHER" id="PTHR47160:SF10">
    <property type="entry name" value="MULE TRANSPOSASE DOMAIN-CONTAINING PROTEIN"/>
    <property type="match status" value="1"/>
</dbReference>
<evidence type="ECO:0008006" key="8">
    <source>
        <dbReference type="Google" id="ProtNLM"/>
    </source>
</evidence>
<accession>A0A5N4APK1</accession>
<dbReference type="Pfam" id="PF10551">
    <property type="entry name" value="MULE"/>
    <property type="match status" value="1"/>
</dbReference>
<feature type="domain" description="FLYWCH-type" evidence="4">
    <location>
        <begin position="34"/>
        <end position="94"/>
    </location>
</feature>
<gene>
    <name evidence="6" type="ORF">PPYR_07018</name>
</gene>
<dbReference type="Proteomes" id="UP000327044">
    <property type="component" value="Unassembled WGS sequence"/>
</dbReference>
<feature type="domain" description="MULE transposase" evidence="5">
    <location>
        <begin position="220"/>
        <end position="312"/>
    </location>
</feature>
<dbReference type="GO" id="GO:0008270">
    <property type="term" value="F:zinc ion binding"/>
    <property type="evidence" value="ECO:0007669"/>
    <property type="project" value="UniProtKB-KW"/>
</dbReference>
<comment type="caution">
    <text evidence="6">The sequence shown here is derived from an EMBL/GenBank/DDBJ whole genome shotgun (WGS) entry which is preliminary data.</text>
</comment>